<dbReference type="Proteomes" id="UP000799424">
    <property type="component" value="Unassembled WGS sequence"/>
</dbReference>
<evidence type="ECO:0000313" key="2">
    <source>
        <dbReference type="Proteomes" id="UP000799424"/>
    </source>
</evidence>
<organism evidence="1 2">
    <name type="scientific">Ophiobolus disseminans</name>
    <dbReference type="NCBI Taxonomy" id="1469910"/>
    <lineage>
        <taxon>Eukaryota</taxon>
        <taxon>Fungi</taxon>
        <taxon>Dikarya</taxon>
        <taxon>Ascomycota</taxon>
        <taxon>Pezizomycotina</taxon>
        <taxon>Dothideomycetes</taxon>
        <taxon>Pleosporomycetidae</taxon>
        <taxon>Pleosporales</taxon>
        <taxon>Pleosporineae</taxon>
        <taxon>Phaeosphaeriaceae</taxon>
        <taxon>Ophiobolus</taxon>
    </lineage>
</organism>
<protein>
    <submittedName>
        <fullName evidence="1">Uncharacterized protein</fullName>
    </submittedName>
</protein>
<gene>
    <name evidence="1" type="ORF">CC86DRAFT_419086</name>
</gene>
<keyword evidence="2" id="KW-1185">Reference proteome</keyword>
<accession>A0A6A6ZY23</accession>
<dbReference type="AlphaFoldDB" id="A0A6A6ZY23"/>
<proteinExistence type="predicted"/>
<evidence type="ECO:0000313" key="1">
    <source>
        <dbReference type="EMBL" id="KAF2825225.1"/>
    </source>
</evidence>
<sequence length="107" mass="11703">MQATMAFPTLLFSRATSSFASLSERPTSHHTPLMTQVLHSWSQQAAEICNGHCCIGGQRSYNISRSNFSARVSNNTVRSYISSSEQIDKRNLDGGTEGLTDSCLIDS</sequence>
<dbReference type="EMBL" id="MU006228">
    <property type="protein sequence ID" value="KAF2825225.1"/>
    <property type="molecule type" value="Genomic_DNA"/>
</dbReference>
<reference evidence="1" key="1">
    <citation type="journal article" date="2020" name="Stud. Mycol.">
        <title>101 Dothideomycetes genomes: a test case for predicting lifestyles and emergence of pathogens.</title>
        <authorList>
            <person name="Haridas S."/>
            <person name="Albert R."/>
            <person name="Binder M."/>
            <person name="Bloem J."/>
            <person name="Labutti K."/>
            <person name="Salamov A."/>
            <person name="Andreopoulos B."/>
            <person name="Baker S."/>
            <person name="Barry K."/>
            <person name="Bills G."/>
            <person name="Bluhm B."/>
            <person name="Cannon C."/>
            <person name="Castanera R."/>
            <person name="Culley D."/>
            <person name="Daum C."/>
            <person name="Ezra D."/>
            <person name="Gonzalez J."/>
            <person name="Henrissat B."/>
            <person name="Kuo A."/>
            <person name="Liang C."/>
            <person name="Lipzen A."/>
            <person name="Lutzoni F."/>
            <person name="Magnuson J."/>
            <person name="Mondo S."/>
            <person name="Nolan M."/>
            <person name="Ohm R."/>
            <person name="Pangilinan J."/>
            <person name="Park H.-J."/>
            <person name="Ramirez L."/>
            <person name="Alfaro M."/>
            <person name="Sun H."/>
            <person name="Tritt A."/>
            <person name="Yoshinaga Y."/>
            <person name="Zwiers L.-H."/>
            <person name="Turgeon B."/>
            <person name="Goodwin S."/>
            <person name="Spatafora J."/>
            <person name="Crous P."/>
            <person name="Grigoriev I."/>
        </authorList>
    </citation>
    <scope>NUCLEOTIDE SEQUENCE</scope>
    <source>
        <strain evidence="1">CBS 113818</strain>
    </source>
</reference>
<name>A0A6A6ZY23_9PLEO</name>